<accession>A0A1V9FHY9</accession>
<name>A0A1V9FHY9_9BACT</name>
<dbReference type="STRING" id="1703345.A3860_09380"/>
<dbReference type="RefSeq" id="WP_081155731.1">
    <property type="nucleotide sequence ID" value="NZ_LVYD01000113.1"/>
</dbReference>
<proteinExistence type="predicted"/>
<evidence type="ECO:0000313" key="2">
    <source>
        <dbReference type="Proteomes" id="UP000192796"/>
    </source>
</evidence>
<evidence type="ECO:0000313" key="1">
    <source>
        <dbReference type="EMBL" id="OQP57826.1"/>
    </source>
</evidence>
<reference evidence="1 2" key="1">
    <citation type="submission" date="2016-03" db="EMBL/GenBank/DDBJ databases">
        <title>Niastella vici sp. nov., isolated from farmland soil.</title>
        <authorList>
            <person name="Chen L."/>
            <person name="Wang D."/>
            <person name="Yang S."/>
            <person name="Wang G."/>
        </authorList>
    </citation>
    <scope>NUCLEOTIDE SEQUENCE [LARGE SCALE GENOMIC DNA]</scope>
    <source>
        <strain evidence="1 2">DJ57</strain>
    </source>
</reference>
<dbReference type="Proteomes" id="UP000192796">
    <property type="component" value="Unassembled WGS sequence"/>
</dbReference>
<keyword evidence="2" id="KW-1185">Reference proteome</keyword>
<comment type="caution">
    <text evidence="1">The sequence shown here is derived from an EMBL/GenBank/DDBJ whole genome shotgun (WGS) entry which is preliminary data.</text>
</comment>
<protein>
    <submittedName>
        <fullName evidence="1">Uncharacterized protein</fullName>
    </submittedName>
</protein>
<sequence>MRYCFDYALFLDNSMPGRLKDGLMAIYYQGVEEDFRSVFYDTGRTYPLHSRDYICIKKAELYKYYSGPADTLWGVVYQKGLGYSQGFDIVLSKNINLINLKWEKADEHPGVPEEFMH</sequence>
<dbReference type="AlphaFoldDB" id="A0A1V9FHY9"/>
<dbReference type="EMBL" id="LVYD01000113">
    <property type="protein sequence ID" value="OQP57826.1"/>
    <property type="molecule type" value="Genomic_DNA"/>
</dbReference>
<organism evidence="1 2">
    <name type="scientific">Niastella vici</name>
    <dbReference type="NCBI Taxonomy" id="1703345"/>
    <lineage>
        <taxon>Bacteria</taxon>
        <taxon>Pseudomonadati</taxon>
        <taxon>Bacteroidota</taxon>
        <taxon>Chitinophagia</taxon>
        <taxon>Chitinophagales</taxon>
        <taxon>Chitinophagaceae</taxon>
        <taxon>Niastella</taxon>
    </lineage>
</organism>
<dbReference type="OrthoDB" id="9853562at2"/>
<gene>
    <name evidence="1" type="ORF">A3860_09380</name>
</gene>